<evidence type="ECO:0000259" key="8">
    <source>
        <dbReference type="PROSITE" id="PS51032"/>
    </source>
</evidence>
<dbReference type="InParanoid" id="C1E3M3"/>
<sequence>MDTTPPDGGQAADSLDPFGWMDWLLDGPFKGGSDQLNLTGSPAGDDGDDFALPERFEDAELSIIARSLLLDDAPAPQQSVPSRGTAATATGPRAGARNAHHPYPSLDFRATPAQRSASRALEVFKTDSILASMGAAKERNLKRKTAAAHPPIGSLADSVPGRGRPRPSPAKPAPLSNKPPGSVPPGRSSKFRGVTKHRWTGRFEAHLWDSASARTNPQPGGRQKGKQIYLGGYSTESEAARAYDKAAIKYWGQHAHLNFPWATYEGEMDEIESMSASALVAQLRRSSSGFARGASRFRGVTRHHQHGRWEARIGRVLGNRYLYLGTFATEELAARAYDAAALKYRGPRAVTNFERPSGGDGVGEKDASTPPSTEPTEPPPAPPARAESGIVVLQSVAVVGLVDDGEGNRPTLQGTAVVAAAAAVEAASPSDSRDSSLGRCWVEAK</sequence>
<dbReference type="OrthoDB" id="207175at2759"/>
<dbReference type="PANTHER" id="PTHR32467:SF90">
    <property type="entry name" value="AP2-LIKE ETHYLENE-RESPONSIVE TRANSCRIPTION FACTOR AIL1"/>
    <property type="match status" value="1"/>
</dbReference>
<comment type="similarity">
    <text evidence="6">Belongs to the AP2/ERF transcription factor family. AP2 subfamily.</text>
</comment>
<comment type="subcellular location">
    <subcellularLocation>
        <location evidence="1">Nucleus</location>
    </subcellularLocation>
</comment>
<dbReference type="GO" id="GO:0003700">
    <property type="term" value="F:DNA-binding transcription factor activity"/>
    <property type="evidence" value="ECO:0007669"/>
    <property type="project" value="InterPro"/>
</dbReference>
<organism evidence="9 10">
    <name type="scientific">Micromonas commoda (strain RCC299 / NOUM17 / CCMP2709)</name>
    <name type="common">Picoplanktonic green alga</name>
    <dbReference type="NCBI Taxonomy" id="296587"/>
    <lineage>
        <taxon>Eukaryota</taxon>
        <taxon>Viridiplantae</taxon>
        <taxon>Chlorophyta</taxon>
        <taxon>Mamiellophyceae</taxon>
        <taxon>Mamiellales</taxon>
        <taxon>Mamiellaceae</taxon>
        <taxon>Micromonas</taxon>
    </lineage>
</organism>
<evidence type="ECO:0000313" key="10">
    <source>
        <dbReference type="Proteomes" id="UP000002009"/>
    </source>
</evidence>
<evidence type="ECO:0000313" key="9">
    <source>
        <dbReference type="EMBL" id="ACO62577.1"/>
    </source>
</evidence>
<dbReference type="RefSeq" id="XP_002501319.1">
    <property type="nucleotide sequence ID" value="XM_002501273.1"/>
</dbReference>
<dbReference type="SUPFAM" id="SSF54171">
    <property type="entry name" value="DNA-binding domain"/>
    <property type="match status" value="2"/>
</dbReference>
<reference evidence="9 10" key="1">
    <citation type="journal article" date="2009" name="Science">
        <title>Green evolution and dynamic adaptations revealed by genomes of the marine picoeukaryotes Micromonas.</title>
        <authorList>
            <person name="Worden A.Z."/>
            <person name="Lee J.H."/>
            <person name="Mock T."/>
            <person name="Rouze P."/>
            <person name="Simmons M.P."/>
            <person name="Aerts A.L."/>
            <person name="Allen A.E."/>
            <person name="Cuvelier M.L."/>
            <person name="Derelle E."/>
            <person name="Everett M.V."/>
            <person name="Foulon E."/>
            <person name="Grimwood J."/>
            <person name="Gundlach H."/>
            <person name="Henrissat B."/>
            <person name="Napoli C."/>
            <person name="McDonald S.M."/>
            <person name="Parker M.S."/>
            <person name="Rombauts S."/>
            <person name="Salamov A."/>
            <person name="Von Dassow P."/>
            <person name="Badger J.H."/>
            <person name="Coutinho P.M."/>
            <person name="Demir E."/>
            <person name="Dubchak I."/>
            <person name="Gentemann C."/>
            <person name="Eikrem W."/>
            <person name="Gready J.E."/>
            <person name="John U."/>
            <person name="Lanier W."/>
            <person name="Lindquist E.A."/>
            <person name="Lucas S."/>
            <person name="Mayer K.F."/>
            <person name="Moreau H."/>
            <person name="Not F."/>
            <person name="Otillar R."/>
            <person name="Panaud O."/>
            <person name="Pangilinan J."/>
            <person name="Paulsen I."/>
            <person name="Piegu B."/>
            <person name="Poliakov A."/>
            <person name="Robbens S."/>
            <person name="Schmutz J."/>
            <person name="Toulza E."/>
            <person name="Wyss T."/>
            <person name="Zelensky A."/>
            <person name="Zhou K."/>
            <person name="Armbrust E.V."/>
            <person name="Bhattacharya D."/>
            <person name="Goodenough U.W."/>
            <person name="Van de Peer Y."/>
            <person name="Grigoriev I.V."/>
        </authorList>
    </citation>
    <scope>NUCLEOTIDE SEQUENCE [LARGE SCALE GENOMIC DNA]</scope>
    <source>
        <strain evidence="10">RCC299 / NOUM17</strain>
    </source>
</reference>
<feature type="region of interest" description="Disordered" evidence="7">
    <location>
        <begin position="350"/>
        <end position="388"/>
    </location>
</feature>
<keyword evidence="10" id="KW-1185">Reference proteome</keyword>
<dbReference type="InterPro" id="IPR001471">
    <property type="entry name" value="AP2/ERF_dom"/>
</dbReference>
<feature type="region of interest" description="Disordered" evidence="7">
    <location>
        <begin position="140"/>
        <end position="192"/>
    </location>
</feature>
<keyword evidence="3" id="KW-0238">DNA-binding</keyword>
<name>C1E3M3_MICCC</name>
<feature type="region of interest" description="Disordered" evidence="7">
    <location>
        <begin position="425"/>
        <end position="445"/>
    </location>
</feature>
<feature type="domain" description="AP2/ERF" evidence="8">
    <location>
        <begin position="190"/>
        <end position="260"/>
    </location>
</feature>
<feature type="region of interest" description="Disordered" evidence="7">
    <location>
        <begin position="74"/>
        <end position="103"/>
    </location>
</feature>
<keyword evidence="4" id="KW-0804">Transcription</keyword>
<dbReference type="PRINTS" id="PR00367">
    <property type="entry name" value="ETHRSPELEMNT"/>
</dbReference>
<dbReference type="SMART" id="SM00380">
    <property type="entry name" value="AP2"/>
    <property type="match status" value="2"/>
</dbReference>
<accession>C1E3M3</accession>
<evidence type="ECO:0000256" key="4">
    <source>
        <dbReference type="ARBA" id="ARBA00023163"/>
    </source>
</evidence>
<evidence type="ECO:0000256" key="7">
    <source>
        <dbReference type="SAM" id="MobiDB-lite"/>
    </source>
</evidence>
<dbReference type="STRING" id="296587.C1E3M3"/>
<dbReference type="PROSITE" id="PS51032">
    <property type="entry name" value="AP2_ERF"/>
    <property type="match status" value="2"/>
</dbReference>
<feature type="compositionally biased region" description="Pro residues" evidence="7">
    <location>
        <begin position="372"/>
        <end position="383"/>
    </location>
</feature>
<dbReference type="Pfam" id="PF00847">
    <property type="entry name" value="AP2"/>
    <property type="match status" value="2"/>
</dbReference>
<dbReference type="InterPro" id="IPR036955">
    <property type="entry name" value="AP2/ERF_dom_sf"/>
</dbReference>
<dbReference type="FunFam" id="3.30.730.10:FF:000004">
    <property type="entry name" value="AP2-like ethylene-responsive transcription factor"/>
    <property type="match status" value="1"/>
</dbReference>
<dbReference type="GeneID" id="8242605"/>
<evidence type="ECO:0000256" key="5">
    <source>
        <dbReference type="ARBA" id="ARBA00023242"/>
    </source>
</evidence>
<evidence type="ECO:0000256" key="2">
    <source>
        <dbReference type="ARBA" id="ARBA00023015"/>
    </source>
</evidence>
<feature type="compositionally biased region" description="Low complexity" evidence="7">
    <location>
        <begin position="83"/>
        <end position="97"/>
    </location>
</feature>
<feature type="domain" description="AP2/ERF" evidence="8">
    <location>
        <begin position="296"/>
        <end position="354"/>
    </location>
</feature>
<proteinExistence type="inferred from homology"/>
<dbReference type="InterPro" id="IPR016177">
    <property type="entry name" value="DNA-bd_dom_sf"/>
</dbReference>
<dbReference type="eggNOG" id="ENOG502QQ82">
    <property type="taxonomic scope" value="Eukaryota"/>
</dbReference>
<dbReference type="PANTHER" id="PTHR32467">
    <property type="entry name" value="AP2-LIKE ETHYLENE-RESPONSIVE TRANSCRIPTION FACTOR"/>
    <property type="match status" value="1"/>
</dbReference>
<protein>
    <submittedName>
        <fullName evidence="9">Ant-like protein</fullName>
    </submittedName>
</protein>
<feature type="compositionally biased region" description="Basic and acidic residues" evidence="7">
    <location>
        <begin position="431"/>
        <end position="445"/>
    </location>
</feature>
<evidence type="ECO:0000256" key="3">
    <source>
        <dbReference type="ARBA" id="ARBA00023125"/>
    </source>
</evidence>
<dbReference type="AlphaFoldDB" id="C1E3M3"/>
<dbReference type="Proteomes" id="UP000002009">
    <property type="component" value="Chromosome 4"/>
</dbReference>
<keyword evidence="2" id="KW-0805">Transcription regulation</keyword>
<dbReference type="GO" id="GO:0003677">
    <property type="term" value="F:DNA binding"/>
    <property type="evidence" value="ECO:0007669"/>
    <property type="project" value="UniProtKB-KW"/>
</dbReference>
<keyword evidence="5" id="KW-0539">Nucleus</keyword>
<dbReference type="KEGG" id="mis:MICPUN_57733"/>
<dbReference type="EMBL" id="CP001325">
    <property type="protein sequence ID" value="ACO62577.1"/>
    <property type="molecule type" value="Genomic_DNA"/>
</dbReference>
<dbReference type="Gene3D" id="3.30.730.10">
    <property type="entry name" value="AP2/ERF domain"/>
    <property type="match status" value="2"/>
</dbReference>
<evidence type="ECO:0000256" key="6">
    <source>
        <dbReference type="ARBA" id="ARBA00037973"/>
    </source>
</evidence>
<gene>
    <name evidence="9" type="ORF">MICPUN_57733</name>
</gene>
<dbReference type="CDD" id="cd00018">
    <property type="entry name" value="AP2"/>
    <property type="match status" value="2"/>
</dbReference>
<dbReference type="GO" id="GO:0005634">
    <property type="term" value="C:nucleus"/>
    <property type="evidence" value="ECO:0007669"/>
    <property type="project" value="UniProtKB-SubCell"/>
</dbReference>
<evidence type="ECO:0000256" key="1">
    <source>
        <dbReference type="ARBA" id="ARBA00004123"/>
    </source>
</evidence>